<dbReference type="OrthoDB" id="8478628at2"/>
<dbReference type="Pfam" id="PF07310">
    <property type="entry name" value="PAS_5"/>
    <property type="match status" value="1"/>
</dbReference>
<proteinExistence type="predicted"/>
<sequence length="213" mass="23821">MADDQDPRIVSFVNRAEFDNDRILTEVETYWRSLCDDGEPPLRSQIHPKKIENALEYAFIVEMITSELARIRVAGCHLSELAGTGASGLPLSCLFTMEARTELAGATRQLFSRPSVVRMDLHSRSSLGRPALAGQLLMLPLRSDMGDVTRGLGCLMTTGKVGKHQRRFTIERSTCTPLSKLLETRKKITTRPLPDYLQPKPAMDHLRLVVSND</sequence>
<evidence type="ECO:0008006" key="3">
    <source>
        <dbReference type="Google" id="ProtNLM"/>
    </source>
</evidence>
<protein>
    <recommendedName>
        <fullName evidence="3">PAS domain-containing protein</fullName>
    </recommendedName>
</protein>
<dbReference type="InterPro" id="IPR009922">
    <property type="entry name" value="DUF1457"/>
</dbReference>
<dbReference type="Proteomes" id="UP000244904">
    <property type="component" value="Unassembled WGS sequence"/>
</dbReference>
<evidence type="ECO:0000313" key="1">
    <source>
        <dbReference type="EMBL" id="SPF81285.1"/>
    </source>
</evidence>
<name>A0A2R8AZ16_9RHOB</name>
<gene>
    <name evidence="1" type="ORF">PRI8871_03107</name>
</gene>
<dbReference type="EMBL" id="OMOJ01000008">
    <property type="protein sequence ID" value="SPF81285.1"/>
    <property type="molecule type" value="Genomic_DNA"/>
</dbReference>
<dbReference type="AlphaFoldDB" id="A0A2R8AZ16"/>
<accession>A0A2R8AZ16</accession>
<evidence type="ECO:0000313" key="2">
    <source>
        <dbReference type="Proteomes" id="UP000244904"/>
    </source>
</evidence>
<reference evidence="2" key="1">
    <citation type="submission" date="2018-03" db="EMBL/GenBank/DDBJ databases">
        <authorList>
            <person name="Rodrigo-Torres L."/>
            <person name="Arahal R. D."/>
            <person name="Lucena T."/>
        </authorList>
    </citation>
    <scope>NUCLEOTIDE SEQUENCE [LARGE SCALE GENOMIC DNA]</scope>
    <source>
        <strain evidence="2">CECT 8871</strain>
    </source>
</reference>
<dbReference type="RefSeq" id="WP_108887136.1">
    <property type="nucleotide sequence ID" value="NZ_OMOJ01000008.1"/>
</dbReference>
<organism evidence="1 2">
    <name type="scientific">Pseudoprimorskyibacter insulae</name>
    <dbReference type="NCBI Taxonomy" id="1695997"/>
    <lineage>
        <taxon>Bacteria</taxon>
        <taxon>Pseudomonadati</taxon>
        <taxon>Pseudomonadota</taxon>
        <taxon>Alphaproteobacteria</taxon>
        <taxon>Rhodobacterales</taxon>
        <taxon>Paracoccaceae</taxon>
        <taxon>Pseudoprimorskyibacter</taxon>
    </lineage>
</organism>
<keyword evidence="2" id="KW-1185">Reference proteome</keyword>